<evidence type="ECO:0000259" key="8">
    <source>
        <dbReference type="PROSITE" id="PS50928"/>
    </source>
</evidence>
<keyword evidence="6 7" id="KW-0472">Membrane</keyword>
<keyword evidence="5 7" id="KW-1133">Transmembrane helix</keyword>
<protein>
    <submittedName>
        <fullName evidence="9">Peptide ABC transporter permease</fullName>
    </submittedName>
</protein>
<dbReference type="InterPro" id="IPR050366">
    <property type="entry name" value="BP-dependent_transpt_permease"/>
</dbReference>
<dbReference type="Pfam" id="PF12911">
    <property type="entry name" value="OppC_N"/>
    <property type="match status" value="1"/>
</dbReference>
<feature type="transmembrane region" description="Helical" evidence="7">
    <location>
        <begin position="226"/>
        <end position="251"/>
    </location>
</feature>
<proteinExistence type="inferred from homology"/>
<keyword evidence="3" id="KW-1003">Cell membrane</keyword>
<evidence type="ECO:0000256" key="4">
    <source>
        <dbReference type="ARBA" id="ARBA00022692"/>
    </source>
</evidence>
<comment type="subcellular location">
    <subcellularLocation>
        <location evidence="1 7">Cell membrane</location>
        <topology evidence="1 7">Multi-pass membrane protein</topology>
    </subcellularLocation>
</comment>
<dbReference type="PANTHER" id="PTHR43386:SF6">
    <property type="entry name" value="ABC TRANSPORTER PERMEASE PROTEIN"/>
    <property type="match status" value="1"/>
</dbReference>
<evidence type="ECO:0000256" key="5">
    <source>
        <dbReference type="ARBA" id="ARBA00022989"/>
    </source>
</evidence>
<dbReference type="AlphaFoldDB" id="A0A2M8J5U1"/>
<accession>A0A2M8J5U1</accession>
<dbReference type="Pfam" id="PF00528">
    <property type="entry name" value="BPD_transp_1"/>
    <property type="match status" value="1"/>
</dbReference>
<name>A0A2M8J5U1_9RHOB</name>
<dbReference type="InterPro" id="IPR025966">
    <property type="entry name" value="OppC_N"/>
</dbReference>
<feature type="transmembrane region" description="Helical" evidence="7">
    <location>
        <begin position="271"/>
        <end position="290"/>
    </location>
</feature>
<evidence type="ECO:0000256" key="2">
    <source>
        <dbReference type="ARBA" id="ARBA00022448"/>
    </source>
</evidence>
<feature type="domain" description="ABC transmembrane type-1" evidence="8">
    <location>
        <begin position="101"/>
        <end position="290"/>
    </location>
</feature>
<evidence type="ECO:0000256" key="7">
    <source>
        <dbReference type="RuleBase" id="RU363032"/>
    </source>
</evidence>
<evidence type="ECO:0000313" key="10">
    <source>
        <dbReference type="Proteomes" id="UP000231553"/>
    </source>
</evidence>
<organism evidence="9 10">
    <name type="scientific">Pseudooceanicola lipolyticus</name>
    <dbReference type="NCBI Taxonomy" id="2029104"/>
    <lineage>
        <taxon>Bacteria</taxon>
        <taxon>Pseudomonadati</taxon>
        <taxon>Pseudomonadota</taxon>
        <taxon>Alphaproteobacteria</taxon>
        <taxon>Rhodobacterales</taxon>
        <taxon>Paracoccaceae</taxon>
        <taxon>Pseudooceanicola</taxon>
    </lineage>
</organism>
<feature type="transmembrane region" description="Helical" evidence="7">
    <location>
        <begin position="105"/>
        <end position="129"/>
    </location>
</feature>
<reference evidence="9 10" key="1">
    <citation type="journal article" date="2018" name="Int. J. Syst. Evol. Microbiol.">
        <title>Pseudooceanicola lipolyticus sp. nov., a marine alphaproteobacterium, reclassification of Oceanicola flagellatus as Pseudooceanicola flagellatus comb. nov. and emended description of the genus Pseudooceanicola.</title>
        <authorList>
            <person name="Huang M.-M."/>
            <person name="Guo L.-L."/>
            <person name="Wu Y.-H."/>
            <person name="Lai Q.-L."/>
            <person name="Shao Z.-Z."/>
            <person name="Wang C.-S."/>
            <person name="Wu M."/>
            <person name="Xu X.-W."/>
        </authorList>
    </citation>
    <scope>NUCLEOTIDE SEQUENCE [LARGE SCALE GENOMIC DNA]</scope>
    <source>
        <strain evidence="9 10">157</strain>
    </source>
</reference>
<feature type="transmembrane region" description="Helical" evidence="7">
    <location>
        <begin position="149"/>
        <end position="174"/>
    </location>
</feature>
<evidence type="ECO:0000256" key="6">
    <source>
        <dbReference type="ARBA" id="ARBA00023136"/>
    </source>
</evidence>
<dbReference type="Gene3D" id="1.10.3720.10">
    <property type="entry name" value="MetI-like"/>
    <property type="match status" value="1"/>
</dbReference>
<dbReference type="CDD" id="cd06261">
    <property type="entry name" value="TM_PBP2"/>
    <property type="match status" value="1"/>
</dbReference>
<dbReference type="GO" id="GO:0005886">
    <property type="term" value="C:plasma membrane"/>
    <property type="evidence" value="ECO:0007669"/>
    <property type="project" value="UniProtKB-SubCell"/>
</dbReference>
<keyword evidence="2 7" id="KW-0813">Transport</keyword>
<dbReference type="Proteomes" id="UP000231553">
    <property type="component" value="Unassembled WGS sequence"/>
</dbReference>
<comment type="caution">
    <text evidence="9">The sequence shown here is derived from an EMBL/GenBank/DDBJ whole genome shotgun (WGS) entry which is preliminary data.</text>
</comment>
<keyword evidence="10" id="KW-1185">Reference proteome</keyword>
<dbReference type="InterPro" id="IPR000515">
    <property type="entry name" value="MetI-like"/>
</dbReference>
<dbReference type="InterPro" id="IPR035906">
    <property type="entry name" value="MetI-like_sf"/>
</dbReference>
<gene>
    <name evidence="9" type="ORF">CVM52_03095</name>
</gene>
<evidence type="ECO:0000313" key="9">
    <source>
        <dbReference type="EMBL" id="PJE38142.1"/>
    </source>
</evidence>
<dbReference type="OrthoDB" id="9766870at2"/>
<dbReference type="GO" id="GO:0055085">
    <property type="term" value="P:transmembrane transport"/>
    <property type="evidence" value="ECO:0007669"/>
    <property type="project" value="InterPro"/>
</dbReference>
<evidence type="ECO:0000256" key="1">
    <source>
        <dbReference type="ARBA" id="ARBA00004651"/>
    </source>
</evidence>
<sequence>MTAPFPETDAHYAAASERPQILTPPPQRSRFVTLLIEHPTLWIGLGLLVLVALIAVFAPLLATHDPAALNPAFRVKPPSAEAWFGTDMLGRDIYSRTVYGVRVSLIVGAGVAICASVIGLAIGLMSGFLRWADNIIMRVMDGLMSIPAILLAIALMTLMRGGSVFNVILAITIAEIPRVARLTRSVVLSVREQPYVEAGTACGTGTLGIIWRHIMPNTLAPLTVQATYICASAMITEAILSFIGAGMPSSVPSWGNIMAEGRALWQVKPSIVFFPAIFLSVTVLAVNLLGDGLRDAVDPRLAKQV</sequence>
<evidence type="ECO:0000256" key="3">
    <source>
        <dbReference type="ARBA" id="ARBA00022475"/>
    </source>
</evidence>
<dbReference type="EMBL" id="PGTB01000004">
    <property type="protein sequence ID" value="PJE38142.1"/>
    <property type="molecule type" value="Genomic_DNA"/>
</dbReference>
<keyword evidence="4 7" id="KW-0812">Transmembrane</keyword>
<dbReference type="PROSITE" id="PS50928">
    <property type="entry name" value="ABC_TM1"/>
    <property type="match status" value="1"/>
</dbReference>
<comment type="similarity">
    <text evidence="7">Belongs to the binding-protein-dependent transport system permease family.</text>
</comment>
<dbReference type="SUPFAM" id="SSF161098">
    <property type="entry name" value="MetI-like"/>
    <property type="match status" value="1"/>
</dbReference>
<feature type="transmembrane region" description="Helical" evidence="7">
    <location>
        <begin position="41"/>
        <end position="62"/>
    </location>
</feature>
<dbReference type="PANTHER" id="PTHR43386">
    <property type="entry name" value="OLIGOPEPTIDE TRANSPORT SYSTEM PERMEASE PROTEIN APPC"/>
    <property type="match status" value="1"/>
</dbReference>